<organism evidence="1 2">
    <name type="scientific">Channa argus</name>
    <name type="common">Northern snakehead</name>
    <name type="synonym">Ophicephalus argus</name>
    <dbReference type="NCBI Taxonomy" id="215402"/>
    <lineage>
        <taxon>Eukaryota</taxon>
        <taxon>Metazoa</taxon>
        <taxon>Chordata</taxon>
        <taxon>Craniata</taxon>
        <taxon>Vertebrata</taxon>
        <taxon>Euteleostomi</taxon>
        <taxon>Actinopterygii</taxon>
        <taxon>Neopterygii</taxon>
        <taxon>Teleostei</taxon>
        <taxon>Neoteleostei</taxon>
        <taxon>Acanthomorphata</taxon>
        <taxon>Anabantaria</taxon>
        <taxon>Anabantiformes</taxon>
        <taxon>Channoidei</taxon>
        <taxon>Channidae</taxon>
        <taxon>Channa</taxon>
    </lineage>
</organism>
<protein>
    <submittedName>
        <fullName evidence="1">Uncharacterized protein</fullName>
    </submittedName>
</protein>
<proteinExistence type="predicted"/>
<dbReference type="AlphaFoldDB" id="A0A6G1QYQ4"/>
<evidence type="ECO:0000313" key="1">
    <source>
        <dbReference type="EMBL" id="KAF3707624.1"/>
    </source>
</evidence>
<name>A0A6G1QYQ4_CHAAH</name>
<dbReference type="EMBL" id="CM015712">
    <property type="protein sequence ID" value="KAF3707624.1"/>
    <property type="molecule type" value="Genomic_DNA"/>
</dbReference>
<reference evidence="1 2" key="1">
    <citation type="submission" date="2019-02" db="EMBL/GenBank/DDBJ databases">
        <title>Opniocepnalus argus genome.</title>
        <authorList>
            <person name="Zhou C."/>
            <person name="Xiao S."/>
        </authorList>
    </citation>
    <scope>NUCLEOTIDE SEQUENCE [LARGE SCALE GENOMIC DNA]</scope>
    <source>
        <strain evidence="1">OARG1902GOOAL</strain>
        <tissue evidence="1">Muscle</tissue>
    </source>
</reference>
<sequence>MQNMMYSMADRVLEGFNTCTGWLILERESYSCRKKQGPFGLVPDYKKKICELDGNSKTIAAVCFMKEEMVSKGELRAVSG</sequence>
<reference evidence="2" key="2">
    <citation type="submission" date="2019-02" db="EMBL/GenBank/DDBJ databases">
        <title>Opniocepnalus argus Var Kimnra genome.</title>
        <authorList>
            <person name="Zhou C."/>
            <person name="Xiao S."/>
        </authorList>
    </citation>
    <scope>NUCLEOTIDE SEQUENCE [LARGE SCALE GENOMIC DNA]</scope>
</reference>
<evidence type="ECO:0000313" key="2">
    <source>
        <dbReference type="Proteomes" id="UP000503349"/>
    </source>
</evidence>
<accession>A0A6G1QYQ4</accession>
<dbReference type="Proteomes" id="UP000503349">
    <property type="component" value="Chromosome 1"/>
</dbReference>
<keyword evidence="2" id="KW-1185">Reference proteome</keyword>
<gene>
    <name evidence="1" type="ORF">EXN66_Car000797</name>
</gene>